<evidence type="ECO:0000256" key="5">
    <source>
        <dbReference type="ARBA" id="ARBA00022771"/>
    </source>
</evidence>
<evidence type="ECO:0000313" key="11">
    <source>
        <dbReference type="EMBL" id="OVA18106.1"/>
    </source>
</evidence>
<dbReference type="Proteomes" id="UP000195402">
    <property type="component" value="Unassembled WGS sequence"/>
</dbReference>
<dbReference type="EC" id="2.3.2.27" evidence="2"/>
<dbReference type="GO" id="GO:0008270">
    <property type="term" value="F:zinc ion binding"/>
    <property type="evidence" value="ECO:0007669"/>
    <property type="project" value="UniProtKB-KW"/>
</dbReference>
<feature type="region of interest" description="Disordered" evidence="9">
    <location>
        <begin position="86"/>
        <end position="127"/>
    </location>
</feature>
<dbReference type="InterPro" id="IPR001841">
    <property type="entry name" value="Znf_RING"/>
</dbReference>
<dbReference type="GO" id="GO:0061630">
    <property type="term" value="F:ubiquitin protein ligase activity"/>
    <property type="evidence" value="ECO:0007669"/>
    <property type="project" value="UniProtKB-EC"/>
</dbReference>
<keyword evidence="3" id="KW-0808">Transferase</keyword>
<proteinExistence type="predicted"/>
<keyword evidence="7" id="KW-0862">Zinc</keyword>
<keyword evidence="5 8" id="KW-0863">Zinc-finger</keyword>
<evidence type="ECO:0000256" key="2">
    <source>
        <dbReference type="ARBA" id="ARBA00012483"/>
    </source>
</evidence>
<evidence type="ECO:0000256" key="3">
    <source>
        <dbReference type="ARBA" id="ARBA00022679"/>
    </source>
</evidence>
<gene>
    <name evidence="11" type="ORF">BVC80_1835g519</name>
</gene>
<evidence type="ECO:0000259" key="10">
    <source>
        <dbReference type="PROSITE" id="PS50089"/>
    </source>
</evidence>
<dbReference type="STRING" id="56857.A0A200R5Z5"/>
<accession>A0A200R5Z5</accession>
<feature type="compositionally biased region" description="Low complexity" evidence="9">
    <location>
        <begin position="88"/>
        <end position="105"/>
    </location>
</feature>
<evidence type="ECO:0000256" key="6">
    <source>
        <dbReference type="ARBA" id="ARBA00022786"/>
    </source>
</evidence>
<dbReference type="OrthoDB" id="8062037at2759"/>
<dbReference type="PANTHER" id="PTHR22937">
    <property type="entry name" value="E3 UBIQUITIN-PROTEIN LIGASE RNF165"/>
    <property type="match status" value="1"/>
</dbReference>
<comment type="caution">
    <text evidence="11">The sequence shown here is derived from an EMBL/GenBank/DDBJ whole genome shotgun (WGS) entry which is preliminary data.</text>
</comment>
<evidence type="ECO:0000256" key="8">
    <source>
        <dbReference type="PROSITE-ProRule" id="PRU00175"/>
    </source>
</evidence>
<keyword evidence="4" id="KW-0479">Metal-binding</keyword>
<keyword evidence="6" id="KW-0833">Ubl conjugation pathway</keyword>
<name>A0A200R5Z5_MACCD</name>
<evidence type="ECO:0000256" key="4">
    <source>
        <dbReference type="ARBA" id="ARBA00022723"/>
    </source>
</evidence>
<protein>
    <recommendedName>
        <fullName evidence="2">RING-type E3 ubiquitin transferase</fullName>
        <ecNumber evidence="2">2.3.2.27</ecNumber>
    </recommendedName>
</protein>
<evidence type="ECO:0000256" key="9">
    <source>
        <dbReference type="SAM" id="MobiDB-lite"/>
    </source>
</evidence>
<organism evidence="11 12">
    <name type="scientific">Macleaya cordata</name>
    <name type="common">Five-seeded plume-poppy</name>
    <name type="synonym">Bocconia cordata</name>
    <dbReference type="NCBI Taxonomy" id="56857"/>
    <lineage>
        <taxon>Eukaryota</taxon>
        <taxon>Viridiplantae</taxon>
        <taxon>Streptophyta</taxon>
        <taxon>Embryophyta</taxon>
        <taxon>Tracheophyta</taxon>
        <taxon>Spermatophyta</taxon>
        <taxon>Magnoliopsida</taxon>
        <taxon>Ranunculales</taxon>
        <taxon>Papaveraceae</taxon>
        <taxon>Papaveroideae</taxon>
        <taxon>Macleaya</taxon>
    </lineage>
</organism>
<dbReference type="Gene3D" id="3.30.40.10">
    <property type="entry name" value="Zinc/RING finger domain, C3HC4 (zinc finger)"/>
    <property type="match status" value="1"/>
</dbReference>
<evidence type="ECO:0000256" key="7">
    <source>
        <dbReference type="ARBA" id="ARBA00022833"/>
    </source>
</evidence>
<dbReference type="CDD" id="cd16469">
    <property type="entry name" value="RING-H2_RNF24-like"/>
    <property type="match status" value="1"/>
</dbReference>
<dbReference type="InterPro" id="IPR045191">
    <property type="entry name" value="MBR1/2-like"/>
</dbReference>
<dbReference type="Pfam" id="PF13639">
    <property type="entry name" value="zf-RING_2"/>
    <property type="match status" value="1"/>
</dbReference>
<dbReference type="SUPFAM" id="SSF57850">
    <property type="entry name" value="RING/U-box"/>
    <property type="match status" value="1"/>
</dbReference>
<dbReference type="SMART" id="SM00184">
    <property type="entry name" value="RING"/>
    <property type="match status" value="1"/>
</dbReference>
<dbReference type="AlphaFoldDB" id="A0A200R5Z5"/>
<dbReference type="InterPro" id="IPR013083">
    <property type="entry name" value="Znf_RING/FYVE/PHD"/>
</dbReference>
<comment type="catalytic activity">
    <reaction evidence="1">
        <text>S-ubiquitinyl-[E2 ubiquitin-conjugating enzyme]-L-cysteine + [acceptor protein]-L-lysine = [E2 ubiquitin-conjugating enzyme]-L-cysteine + N(6)-ubiquitinyl-[acceptor protein]-L-lysine.</text>
        <dbReference type="EC" id="2.3.2.27"/>
    </reaction>
</comment>
<dbReference type="FunFam" id="3.30.40.10:FF:000538">
    <property type="entry name" value="E3 ubiquitin-protein ligase MBR2 isoform A"/>
    <property type="match status" value="1"/>
</dbReference>
<keyword evidence="12" id="KW-1185">Reference proteome</keyword>
<sequence length="617" mass="68001">MDDCKMFLIIPSGFVPLLSEPKIVIGHIVMEHRRLFSTPEMFEMDHDQNPNPLHAEHSCVHLGRTRAADNGSSVFPVENMSIGGINFTSQRRSSNEYSSSSSTTESSHRNSGRRSNEYCSPSISMELPPYQVTTSGPTYDPLLHPTAGGSSWPVPPNYADQPSSSHYRHVNHGISGGSFNPTIGDVRGPCKRKRPAVSVVCERGSTSRYYNAASTTDVSISPDLQSEKPQHWPWDPMSAASRYRGSSLSIPGEGSQRNVRSRTTLDLELNLPRQHVSSNPPGSQRNVRSRTTLDLELTLPRPHVSSNPSHHLHSTGRPVNQNDTVDFAGMSASATTHEWNYIPVSPAARGRLLASDTSGFGHAANQFPVGSCSSSGTLEIGGYNNDLTSSRTPVVPPQNLHVPPMQAVRGGRSSYAQRALPAYGATSSRPHVGYVPTSENGMHSMPEIYSRHLRPLSIIGWRRTDRSERSGLPYQRLHSPSDELDAHDRLVTEGLTMFDRSTMYGSRSLLDQHRDMRLDVDNMSYEELLDLGERIGTVNTGLSEDLISKCLIETICCSLDHSQDEGTCVICLEEYKNKEVIGTLMNCGHDYHIGCITKWLSLKNVCPICKSPALKDK</sequence>
<evidence type="ECO:0000313" key="12">
    <source>
        <dbReference type="Proteomes" id="UP000195402"/>
    </source>
</evidence>
<feature type="domain" description="RING-type" evidence="10">
    <location>
        <begin position="568"/>
        <end position="610"/>
    </location>
</feature>
<dbReference type="OMA" id="MHTDQQY"/>
<dbReference type="EMBL" id="MVGT01000437">
    <property type="protein sequence ID" value="OVA18106.1"/>
    <property type="molecule type" value="Genomic_DNA"/>
</dbReference>
<reference evidence="11 12" key="1">
    <citation type="journal article" date="2017" name="Mol. Plant">
        <title>The Genome of Medicinal Plant Macleaya cordata Provides New Insights into Benzylisoquinoline Alkaloids Metabolism.</title>
        <authorList>
            <person name="Liu X."/>
            <person name="Liu Y."/>
            <person name="Huang P."/>
            <person name="Ma Y."/>
            <person name="Qing Z."/>
            <person name="Tang Q."/>
            <person name="Cao H."/>
            <person name="Cheng P."/>
            <person name="Zheng Y."/>
            <person name="Yuan Z."/>
            <person name="Zhou Y."/>
            <person name="Liu J."/>
            <person name="Tang Z."/>
            <person name="Zhuo Y."/>
            <person name="Zhang Y."/>
            <person name="Yu L."/>
            <person name="Huang J."/>
            <person name="Yang P."/>
            <person name="Peng Q."/>
            <person name="Zhang J."/>
            <person name="Jiang W."/>
            <person name="Zhang Z."/>
            <person name="Lin K."/>
            <person name="Ro D.K."/>
            <person name="Chen X."/>
            <person name="Xiong X."/>
            <person name="Shang Y."/>
            <person name="Huang S."/>
            <person name="Zeng J."/>
        </authorList>
    </citation>
    <scope>NUCLEOTIDE SEQUENCE [LARGE SCALE GENOMIC DNA]</scope>
    <source>
        <strain evidence="12">cv. BLH2017</strain>
        <tissue evidence="11">Root</tissue>
    </source>
</reference>
<evidence type="ECO:0000256" key="1">
    <source>
        <dbReference type="ARBA" id="ARBA00000900"/>
    </source>
</evidence>
<dbReference type="FunCoup" id="A0A200R5Z5">
    <property type="interactions" value="1087"/>
</dbReference>
<dbReference type="InParanoid" id="A0A200R5Z5"/>
<dbReference type="PANTHER" id="PTHR22937:SF65">
    <property type="entry name" value="E3 UBIQUITIN-PROTEIN LIGASE ARK2C"/>
    <property type="match status" value="1"/>
</dbReference>
<dbReference type="PROSITE" id="PS50089">
    <property type="entry name" value="ZF_RING_2"/>
    <property type="match status" value="1"/>
</dbReference>